<dbReference type="InterPro" id="IPR050675">
    <property type="entry name" value="OAF3"/>
</dbReference>
<reference evidence="7 8" key="1">
    <citation type="submission" date="2019-05" db="EMBL/GenBank/DDBJ databases">
        <title>Emergence of the Ug99 lineage of the wheat stem rust pathogen through somatic hybridization.</title>
        <authorList>
            <person name="Li F."/>
            <person name="Upadhyaya N.M."/>
            <person name="Sperschneider J."/>
            <person name="Matny O."/>
            <person name="Nguyen-Phuc H."/>
            <person name="Mago R."/>
            <person name="Raley C."/>
            <person name="Miller M.E."/>
            <person name="Silverstein K.A.T."/>
            <person name="Henningsen E."/>
            <person name="Hirsch C.D."/>
            <person name="Visser B."/>
            <person name="Pretorius Z.A."/>
            <person name="Steffenson B.J."/>
            <person name="Schwessinger B."/>
            <person name="Dodds P.N."/>
            <person name="Figueroa M."/>
        </authorList>
    </citation>
    <scope>NUCLEOTIDE SEQUENCE [LARGE SCALE GENOMIC DNA]</scope>
    <source>
        <strain evidence="7">21-0</strain>
    </source>
</reference>
<dbReference type="InterPro" id="IPR001138">
    <property type="entry name" value="Zn2Cys6_DnaBD"/>
</dbReference>
<keyword evidence="3" id="KW-0804">Transcription</keyword>
<name>A0A5B0PID3_PUCGR</name>
<dbReference type="InterPro" id="IPR036864">
    <property type="entry name" value="Zn2-C6_fun-type_DNA-bd_sf"/>
</dbReference>
<dbReference type="PROSITE" id="PS00463">
    <property type="entry name" value="ZN2_CY6_FUNGAL_1"/>
    <property type="match status" value="1"/>
</dbReference>
<keyword evidence="2" id="KW-0238">DNA-binding</keyword>
<feature type="compositionally biased region" description="Polar residues" evidence="5">
    <location>
        <begin position="40"/>
        <end position="59"/>
    </location>
</feature>
<dbReference type="GO" id="GO:0000981">
    <property type="term" value="F:DNA-binding transcription factor activity, RNA polymerase II-specific"/>
    <property type="evidence" value="ECO:0007669"/>
    <property type="project" value="InterPro"/>
</dbReference>
<dbReference type="GO" id="GO:0005634">
    <property type="term" value="C:nucleus"/>
    <property type="evidence" value="ECO:0007669"/>
    <property type="project" value="TreeGrafter"/>
</dbReference>
<evidence type="ECO:0000313" key="8">
    <source>
        <dbReference type="Proteomes" id="UP000324748"/>
    </source>
</evidence>
<protein>
    <recommendedName>
        <fullName evidence="6">Zn(2)-C6 fungal-type domain-containing protein</fullName>
    </recommendedName>
</protein>
<dbReference type="CDD" id="cd00067">
    <property type="entry name" value="GAL4"/>
    <property type="match status" value="1"/>
</dbReference>
<dbReference type="GO" id="GO:0000978">
    <property type="term" value="F:RNA polymerase II cis-regulatory region sequence-specific DNA binding"/>
    <property type="evidence" value="ECO:0007669"/>
    <property type="project" value="TreeGrafter"/>
</dbReference>
<keyword evidence="1" id="KW-0805">Transcription regulation</keyword>
<evidence type="ECO:0000256" key="4">
    <source>
        <dbReference type="ARBA" id="ARBA00023242"/>
    </source>
</evidence>
<accession>A0A5B0PID3</accession>
<evidence type="ECO:0000256" key="3">
    <source>
        <dbReference type="ARBA" id="ARBA00023163"/>
    </source>
</evidence>
<dbReference type="OrthoDB" id="2507567at2759"/>
<dbReference type="EMBL" id="VSWC01000053">
    <property type="protein sequence ID" value="KAA1100941.1"/>
    <property type="molecule type" value="Genomic_DNA"/>
</dbReference>
<dbReference type="PANTHER" id="PTHR31069">
    <property type="entry name" value="OLEATE-ACTIVATED TRANSCRIPTION FACTOR 1-RELATED"/>
    <property type="match status" value="1"/>
</dbReference>
<keyword evidence="8" id="KW-1185">Reference proteome</keyword>
<evidence type="ECO:0000256" key="1">
    <source>
        <dbReference type="ARBA" id="ARBA00023015"/>
    </source>
</evidence>
<organism evidence="7 8">
    <name type="scientific">Puccinia graminis f. sp. tritici</name>
    <dbReference type="NCBI Taxonomy" id="56615"/>
    <lineage>
        <taxon>Eukaryota</taxon>
        <taxon>Fungi</taxon>
        <taxon>Dikarya</taxon>
        <taxon>Basidiomycota</taxon>
        <taxon>Pucciniomycotina</taxon>
        <taxon>Pucciniomycetes</taxon>
        <taxon>Pucciniales</taxon>
        <taxon>Pucciniaceae</taxon>
        <taxon>Puccinia</taxon>
    </lineage>
</organism>
<dbReference type="AlphaFoldDB" id="A0A5B0PID3"/>
<dbReference type="PROSITE" id="PS50048">
    <property type="entry name" value="ZN2_CY6_FUNGAL_2"/>
    <property type="match status" value="1"/>
</dbReference>
<dbReference type="GO" id="GO:0008270">
    <property type="term" value="F:zinc ion binding"/>
    <property type="evidence" value="ECO:0007669"/>
    <property type="project" value="InterPro"/>
</dbReference>
<keyword evidence="4" id="KW-0539">Nucleus</keyword>
<dbReference type="SUPFAM" id="SSF57701">
    <property type="entry name" value="Zn2/Cys6 DNA-binding domain"/>
    <property type="match status" value="1"/>
</dbReference>
<dbReference type="PANTHER" id="PTHR31069:SF12">
    <property type="entry name" value="TRANSCRIPTION FACTOR DOMAIN-CONTAINING PROTEIN"/>
    <property type="match status" value="1"/>
</dbReference>
<evidence type="ECO:0000259" key="6">
    <source>
        <dbReference type="PROSITE" id="PS50048"/>
    </source>
</evidence>
<feature type="domain" description="Zn(2)-C6 fungal-type" evidence="6">
    <location>
        <begin position="77"/>
        <end position="106"/>
    </location>
</feature>
<dbReference type="GO" id="GO:0045944">
    <property type="term" value="P:positive regulation of transcription by RNA polymerase II"/>
    <property type="evidence" value="ECO:0007669"/>
    <property type="project" value="TreeGrafter"/>
</dbReference>
<comment type="caution">
    <text evidence="7">The sequence shown here is derived from an EMBL/GenBank/DDBJ whole genome shotgun (WGS) entry which is preliminary data.</text>
</comment>
<sequence>MSHSNNSSDQAHHLNRQSPPTNPSSSSSSAQTHETHAQDWSKNSHNKSSNQENNPLASPSQPPPIKPKKKLGRHLPTCSGCRKRRTWCDRGRPCSECDKRNMACDYSATVHYTSIAEQVDRDEYIERLEAEARLRAFEGPTTLK</sequence>
<feature type="region of interest" description="Disordered" evidence="5">
    <location>
        <begin position="1"/>
        <end position="75"/>
    </location>
</feature>
<proteinExistence type="predicted"/>
<evidence type="ECO:0000313" key="7">
    <source>
        <dbReference type="EMBL" id="KAA1100941.1"/>
    </source>
</evidence>
<dbReference type="Proteomes" id="UP000324748">
    <property type="component" value="Unassembled WGS sequence"/>
</dbReference>
<gene>
    <name evidence="7" type="ORF">PGT21_002185</name>
</gene>
<evidence type="ECO:0000256" key="2">
    <source>
        <dbReference type="ARBA" id="ARBA00023125"/>
    </source>
</evidence>
<dbReference type="Pfam" id="PF00172">
    <property type="entry name" value="Zn_clus"/>
    <property type="match status" value="1"/>
</dbReference>
<dbReference type="Gene3D" id="4.10.240.10">
    <property type="entry name" value="Zn(2)-C6 fungal-type DNA-binding domain"/>
    <property type="match status" value="1"/>
</dbReference>
<evidence type="ECO:0000256" key="5">
    <source>
        <dbReference type="SAM" id="MobiDB-lite"/>
    </source>
</evidence>